<comment type="similarity">
    <text evidence="1 6">Belongs to the class I-like SAM-binding methyltransferase superfamily. RsmB/NOP family.</text>
</comment>
<comment type="caution">
    <text evidence="8">The sequence shown here is derived from an EMBL/GenBank/DDBJ whole genome shotgun (WGS) entry which is preliminary data.</text>
</comment>
<proteinExistence type="inferred from homology"/>
<name>A0A6B0XW78_9RHOB</name>
<feature type="active site" description="Nucleophile" evidence="6">
    <location>
        <position position="352"/>
    </location>
</feature>
<keyword evidence="3 6" id="KW-0808">Transferase</keyword>
<feature type="binding site" evidence="6">
    <location>
        <begin position="236"/>
        <end position="242"/>
    </location>
    <ligand>
        <name>S-adenosyl-L-methionine</name>
        <dbReference type="ChEBI" id="CHEBI:59789"/>
    </ligand>
</feature>
<keyword evidence="2 6" id="KW-0489">Methyltransferase</keyword>
<evidence type="ECO:0000256" key="5">
    <source>
        <dbReference type="ARBA" id="ARBA00022884"/>
    </source>
</evidence>
<dbReference type="GO" id="GO:0003723">
    <property type="term" value="F:RNA binding"/>
    <property type="evidence" value="ECO:0007669"/>
    <property type="project" value="UniProtKB-UniRule"/>
</dbReference>
<dbReference type="CDD" id="cd02440">
    <property type="entry name" value="AdoMet_MTases"/>
    <property type="match status" value="1"/>
</dbReference>
<dbReference type="Pfam" id="PF01029">
    <property type="entry name" value="NusB"/>
    <property type="match status" value="1"/>
</dbReference>
<feature type="binding site" evidence="6">
    <location>
        <position position="299"/>
    </location>
    <ligand>
        <name>S-adenosyl-L-methionine</name>
        <dbReference type="ChEBI" id="CHEBI:59789"/>
    </ligand>
</feature>
<dbReference type="PANTHER" id="PTHR22807:SF61">
    <property type="entry name" value="NOL1_NOP2_SUN FAMILY PROTEIN _ ANTITERMINATION NUSB DOMAIN-CONTAINING PROTEIN"/>
    <property type="match status" value="1"/>
</dbReference>
<dbReference type="PROSITE" id="PS01153">
    <property type="entry name" value="NOL1_NOP2_SUN"/>
    <property type="match status" value="1"/>
</dbReference>
<reference evidence="8" key="1">
    <citation type="submission" date="2019-09" db="EMBL/GenBank/DDBJ databases">
        <title>Characterisation of the sponge microbiome using genome-centric metagenomics.</title>
        <authorList>
            <person name="Engelberts J.P."/>
            <person name="Robbins S.J."/>
            <person name="De Goeij J.M."/>
            <person name="Aranda M."/>
            <person name="Bell S.C."/>
            <person name="Webster N.S."/>
        </authorList>
    </citation>
    <scope>NUCLEOTIDE SEQUENCE</scope>
    <source>
        <strain evidence="8">SB0664_bin_43</strain>
    </source>
</reference>
<dbReference type="EMBL" id="VXRY01000018">
    <property type="protein sequence ID" value="MXY32575.1"/>
    <property type="molecule type" value="Genomic_DNA"/>
</dbReference>
<evidence type="ECO:0000259" key="7">
    <source>
        <dbReference type="PROSITE" id="PS51686"/>
    </source>
</evidence>
<evidence type="ECO:0000256" key="3">
    <source>
        <dbReference type="ARBA" id="ARBA00022679"/>
    </source>
</evidence>
<sequence>MTKAGAESRRAAVAAMTSVTDRRQLLGFALERAAKALDPPGRARAGRLATGALRWAARSDRMLGPFLQRMPEGRVMNLLRLALYEMFVELASAHAVVDQSVSLAPRGKTGLVNAVLRNVLRRGQDWDSLPLPDLPKWLRRRLVEAWGRDAVLAMEAEFAAGAKLDLTLRDSGDEGTWAQRLGAVLRPDGGLRLAEARQVSTLPGYADGAWWVQDAAAAVAARVLDARPGESVLDLCCAPGGKTMQLAASGAAVTALDVSSERMARVEENLARTGLAATCVVADALSWTSPGMFDAVLVDAPCTGTGTLRRHPDLVFVRDGSGIAELAGLQAGLIDRALLSLRPGGRLVFCTCSLLPEEGEEQVVAALSRHPDLAIGTPDGDWIDKLWRTPGGMLRIRPDHWRERGGIDGFFVARLEKRQ</sequence>
<dbReference type="SUPFAM" id="SSF53335">
    <property type="entry name" value="S-adenosyl-L-methionine-dependent methyltransferases"/>
    <property type="match status" value="1"/>
</dbReference>
<dbReference type="PROSITE" id="PS51686">
    <property type="entry name" value="SAM_MT_RSMB_NOP"/>
    <property type="match status" value="1"/>
</dbReference>
<dbReference type="GO" id="GO:0001510">
    <property type="term" value="P:RNA methylation"/>
    <property type="evidence" value="ECO:0007669"/>
    <property type="project" value="InterPro"/>
</dbReference>
<feature type="binding site" evidence="6">
    <location>
        <position position="257"/>
    </location>
    <ligand>
        <name>S-adenosyl-L-methionine</name>
        <dbReference type="ChEBI" id="CHEBI:59789"/>
    </ligand>
</feature>
<evidence type="ECO:0000256" key="6">
    <source>
        <dbReference type="PROSITE-ProRule" id="PRU01023"/>
    </source>
</evidence>
<feature type="domain" description="SAM-dependent MTase RsmB/NOP-type" evidence="7">
    <location>
        <begin position="126"/>
        <end position="418"/>
    </location>
</feature>
<evidence type="ECO:0000256" key="1">
    <source>
        <dbReference type="ARBA" id="ARBA00007494"/>
    </source>
</evidence>
<evidence type="ECO:0000256" key="4">
    <source>
        <dbReference type="ARBA" id="ARBA00022691"/>
    </source>
</evidence>
<dbReference type="InterPro" id="IPR049560">
    <property type="entry name" value="MeTrfase_RsmB-F_NOP2_cat"/>
</dbReference>
<feature type="binding site" evidence="6">
    <location>
        <position position="283"/>
    </location>
    <ligand>
        <name>S-adenosyl-L-methionine</name>
        <dbReference type="ChEBI" id="CHEBI:59789"/>
    </ligand>
</feature>
<dbReference type="GO" id="GO:0008173">
    <property type="term" value="F:RNA methyltransferase activity"/>
    <property type="evidence" value="ECO:0007669"/>
    <property type="project" value="InterPro"/>
</dbReference>
<dbReference type="InterPro" id="IPR018314">
    <property type="entry name" value="RsmB/NOL1/NOP2-like_CS"/>
</dbReference>
<dbReference type="InterPro" id="IPR001678">
    <property type="entry name" value="MeTrfase_RsmB-F_NOP2_dom"/>
</dbReference>
<dbReference type="InterPro" id="IPR035926">
    <property type="entry name" value="NusB-like_sf"/>
</dbReference>
<evidence type="ECO:0000256" key="2">
    <source>
        <dbReference type="ARBA" id="ARBA00022603"/>
    </source>
</evidence>
<dbReference type="AlphaFoldDB" id="A0A6B0XW78"/>
<dbReference type="Gene3D" id="1.10.940.10">
    <property type="entry name" value="NusB-like"/>
    <property type="match status" value="1"/>
</dbReference>
<dbReference type="Gene3D" id="3.40.50.150">
    <property type="entry name" value="Vaccinia Virus protein VP39"/>
    <property type="match status" value="1"/>
</dbReference>
<dbReference type="SUPFAM" id="SSF48013">
    <property type="entry name" value="NusB-like"/>
    <property type="match status" value="1"/>
</dbReference>
<organism evidence="8">
    <name type="scientific">Boseongicola sp. SB0664_bin_43</name>
    <dbReference type="NCBI Taxonomy" id="2604844"/>
    <lineage>
        <taxon>Bacteria</taxon>
        <taxon>Pseudomonadati</taxon>
        <taxon>Pseudomonadota</taxon>
        <taxon>Alphaproteobacteria</taxon>
        <taxon>Rhodobacterales</taxon>
        <taxon>Paracoccaceae</taxon>
        <taxon>Boseongicola</taxon>
    </lineage>
</organism>
<dbReference type="GO" id="GO:0006355">
    <property type="term" value="P:regulation of DNA-templated transcription"/>
    <property type="evidence" value="ECO:0007669"/>
    <property type="project" value="InterPro"/>
</dbReference>
<gene>
    <name evidence="8" type="ORF">F4Y60_00475</name>
</gene>
<accession>A0A6B0XW78</accession>
<dbReference type="InterPro" id="IPR029063">
    <property type="entry name" value="SAM-dependent_MTases_sf"/>
</dbReference>
<dbReference type="Pfam" id="PF01189">
    <property type="entry name" value="Methyltr_RsmB-F"/>
    <property type="match status" value="1"/>
</dbReference>
<keyword evidence="4 6" id="KW-0949">S-adenosyl-L-methionine</keyword>
<dbReference type="InterPro" id="IPR006027">
    <property type="entry name" value="NusB_RsmB_TIM44"/>
</dbReference>
<dbReference type="PRINTS" id="PR02008">
    <property type="entry name" value="RCMTFAMILY"/>
</dbReference>
<keyword evidence="5 6" id="KW-0694">RNA-binding</keyword>
<evidence type="ECO:0000313" key="8">
    <source>
        <dbReference type="EMBL" id="MXY32575.1"/>
    </source>
</evidence>
<dbReference type="InterPro" id="IPR023267">
    <property type="entry name" value="RCMT"/>
</dbReference>
<dbReference type="PANTHER" id="PTHR22807">
    <property type="entry name" value="NOP2 YEAST -RELATED NOL1/NOP2/FMU SUN DOMAIN-CONTAINING"/>
    <property type="match status" value="1"/>
</dbReference>
<protein>
    <submittedName>
        <fullName evidence="8">Methyltransferase domain-containing protein</fullName>
    </submittedName>
</protein>